<sequence length="427" mass="47671">MEESVVTDTENFSQVVVVVDHHAWFWLSFGDGHQSVDVLNRAERLLPELQSNGNVQLVESGLEVSLQSVRVREIDWVFYLVLKAECLRNNSSIAHLELGVVSQNVQNSSVCLPQELQPWNNKLSVGTVLGVVCRNTGHEHVFWRNDDSSVFVVFSIFVIFLELGSFCLQSGSNVVSLQLGIVQLGFGLVKELFHHSLNRLETILVSLNVLLVLVQTVLDKLTTSELHAQINKQKSNWLKISRNHRSGSFRADKVTGLSNLVHIGPTEDPYNEIIPPNELKFWQRQGAKRRKNIPEQYSANDRAILKSVRDRAYYQDTCFSIAGIRWGCGAIVGLVPVAGDVINVAISVELIRKANQIDGALSSPVVVKMIINVIIDFLIGLIPIVGDFITIAYKANTRNFQLLDELLVKRYSAVLSKQPLDPIATTN</sequence>
<accession>A0A9P8P255</accession>
<keyword evidence="3" id="KW-1185">Reference proteome</keyword>
<name>A0A9P8P255_9ASCO</name>
<dbReference type="PANTHER" id="PTHR35519">
    <property type="entry name" value="MEMBRANE PROTEINS"/>
    <property type="match status" value="1"/>
</dbReference>
<dbReference type="PANTHER" id="PTHR35519:SF2">
    <property type="entry name" value="PH DOMAIN PROTEIN"/>
    <property type="match status" value="1"/>
</dbReference>
<keyword evidence="1" id="KW-1133">Transmembrane helix</keyword>
<organism evidence="2 3">
    <name type="scientific">Ogataea philodendri</name>
    <dbReference type="NCBI Taxonomy" id="1378263"/>
    <lineage>
        <taxon>Eukaryota</taxon>
        <taxon>Fungi</taxon>
        <taxon>Dikarya</taxon>
        <taxon>Ascomycota</taxon>
        <taxon>Saccharomycotina</taxon>
        <taxon>Pichiomycetes</taxon>
        <taxon>Pichiales</taxon>
        <taxon>Pichiaceae</taxon>
        <taxon>Ogataea</taxon>
    </lineage>
</organism>
<comment type="caution">
    <text evidence="2">The sequence shown here is derived from an EMBL/GenBank/DDBJ whole genome shotgun (WGS) entry which is preliminary data.</text>
</comment>
<keyword evidence="1" id="KW-0472">Membrane</keyword>
<reference evidence="2" key="1">
    <citation type="journal article" date="2021" name="Open Biol.">
        <title>Shared evolutionary footprints suggest mitochondrial oxidative damage underlies multiple complex I losses in fungi.</title>
        <authorList>
            <person name="Schikora-Tamarit M.A."/>
            <person name="Marcet-Houben M."/>
            <person name="Nosek J."/>
            <person name="Gabaldon T."/>
        </authorList>
    </citation>
    <scope>NUCLEOTIDE SEQUENCE</scope>
    <source>
        <strain evidence="2">CBS6075</strain>
    </source>
</reference>
<dbReference type="OrthoDB" id="2103474at2759"/>
<dbReference type="AlphaFoldDB" id="A0A9P8P255"/>
<dbReference type="EMBL" id="JAEUBE010000366">
    <property type="protein sequence ID" value="KAH3663745.1"/>
    <property type="molecule type" value="Genomic_DNA"/>
</dbReference>
<evidence type="ECO:0000256" key="1">
    <source>
        <dbReference type="SAM" id="Phobius"/>
    </source>
</evidence>
<protein>
    <submittedName>
        <fullName evidence="2">Uncharacterized protein</fullName>
    </submittedName>
</protein>
<dbReference type="InterPro" id="IPR025187">
    <property type="entry name" value="DUF4112"/>
</dbReference>
<feature type="transmembrane region" description="Helical" evidence="1">
    <location>
        <begin position="369"/>
        <end position="393"/>
    </location>
</feature>
<evidence type="ECO:0000313" key="2">
    <source>
        <dbReference type="EMBL" id="KAH3663745.1"/>
    </source>
</evidence>
<proteinExistence type="predicted"/>
<dbReference type="Proteomes" id="UP000769157">
    <property type="component" value="Unassembled WGS sequence"/>
</dbReference>
<reference evidence="2" key="2">
    <citation type="submission" date="2021-01" db="EMBL/GenBank/DDBJ databases">
        <authorList>
            <person name="Schikora-Tamarit M.A."/>
        </authorList>
    </citation>
    <scope>NUCLEOTIDE SEQUENCE</scope>
    <source>
        <strain evidence="2">CBS6075</strain>
    </source>
</reference>
<dbReference type="GeneID" id="70237111"/>
<keyword evidence="1" id="KW-0812">Transmembrane</keyword>
<dbReference type="RefSeq" id="XP_046060081.1">
    <property type="nucleotide sequence ID" value="XM_046206301.1"/>
</dbReference>
<gene>
    <name evidence="2" type="ORF">OGAPHI_005147</name>
</gene>
<dbReference type="Pfam" id="PF13430">
    <property type="entry name" value="DUF4112"/>
    <property type="match status" value="1"/>
</dbReference>
<evidence type="ECO:0000313" key="3">
    <source>
        <dbReference type="Proteomes" id="UP000769157"/>
    </source>
</evidence>